<keyword evidence="2" id="KW-1185">Reference proteome</keyword>
<accession>A0A498M714</accession>
<name>A0A498M714_LABRO</name>
<dbReference type="AlphaFoldDB" id="A0A498M714"/>
<gene>
    <name evidence="1" type="ORF">ROHU_027958</name>
</gene>
<sequence>MGQQSEERNVYWREDMMLLTCECGLLKCDISLSTCTAGYLKTCESGLVKSVTFHCLHVLQVSLSIQIALRDMQ</sequence>
<evidence type="ECO:0000313" key="2">
    <source>
        <dbReference type="Proteomes" id="UP000290572"/>
    </source>
</evidence>
<organism evidence="1 2">
    <name type="scientific">Labeo rohita</name>
    <name type="common">Indian major carp</name>
    <name type="synonym">Cyprinus rohita</name>
    <dbReference type="NCBI Taxonomy" id="84645"/>
    <lineage>
        <taxon>Eukaryota</taxon>
        <taxon>Metazoa</taxon>
        <taxon>Chordata</taxon>
        <taxon>Craniata</taxon>
        <taxon>Vertebrata</taxon>
        <taxon>Euteleostomi</taxon>
        <taxon>Actinopterygii</taxon>
        <taxon>Neopterygii</taxon>
        <taxon>Teleostei</taxon>
        <taxon>Ostariophysi</taxon>
        <taxon>Cypriniformes</taxon>
        <taxon>Cyprinidae</taxon>
        <taxon>Labeoninae</taxon>
        <taxon>Labeonini</taxon>
        <taxon>Labeo</taxon>
    </lineage>
</organism>
<dbReference type="Proteomes" id="UP000290572">
    <property type="component" value="Unassembled WGS sequence"/>
</dbReference>
<dbReference type="EMBL" id="QBIY01012837">
    <property type="protein sequence ID" value="RXN15643.1"/>
    <property type="molecule type" value="Genomic_DNA"/>
</dbReference>
<protein>
    <submittedName>
        <fullName evidence="1">Uncharacterized protein</fullName>
    </submittedName>
</protein>
<proteinExistence type="predicted"/>
<evidence type="ECO:0000313" key="1">
    <source>
        <dbReference type="EMBL" id="RXN15643.1"/>
    </source>
</evidence>
<reference evidence="1 2" key="1">
    <citation type="submission" date="2018-03" db="EMBL/GenBank/DDBJ databases">
        <title>Draft genome sequence of Rohu Carp (Labeo rohita).</title>
        <authorList>
            <person name="Das P."/>
            <person name="Kushwaha B."/>
            <person name="Joshi C.G."/>
            <person name="Kumar D."/>
            <person name="Nagpure N.S."/>
            <person name="Sahoo L."/>
            <person name="Das S.P."/>
            <person name="Bit A."/>
            <person name="Patnaik S."/>
            <person name="Meher P.K."/>
            <person name="Jayasankar P."/>
            <person name="Koringa P.G."/>
            <person name="Patel N.V."/>
            <person name="Hinsu A.T."/>
            <person name="Kumar R."/>
            <person name="Pandey M."/>
            <person name="Agarwal S."/>
            <person name="Srivastava S."/>
            <person name="Singh M."/>
            <person name="Iquebal M.A."/>
            <person name="Jaiswal S."/>
            <person name="Angadi U.B."/>
            <person name="Kumar N."/>
            <person name="Raza M."/>
            <person name="Shah T.M."/>
            <person name="Rai A."/>
            <person name="Jena J.K."/>
        </authorList>
    </citation>
    <scope>NUCLEOTIDE SEQUENCE [LARGE SCALE GENOMIC DNA]</scope>
    <source>
        <strain evidence="1">DASCIFA01</strain>
        <tissue evidence="1">Testis</tissue>
    </source>
</reference>
<comment type="caution">
    <text evidence="1">The sequence shown here is derived from an EMBL/GenBank/DDBJ whole genome shotgun (WGS) entry which is preliminary data.</text>
</comment>